<feature type="region of interest" description="Disordered" evidence="1">
    <location>
        <begin position="77"/>
        <end position="149"/>
    </location>
</feature>
<feature type="region of interest" description="Disordered" evidence="1">
    <location>
        <begin position="1"/>
        <end position="34"/>
    </location>
</feature>
<protein>
    <submittedName>
        <fullName evidence="2">C6 zinc finger domain-containing protein</fullName>
    </submittedName>
</protein>
<dbReference type="AlphaFoldDB" id="A0A9P7QZZ7"/>
<name>A0A9P7QZZ7_9PEZI</name>
<proteinExistence type="predicted"/>
<reference evidence="2" key="1">
    <citation type="submission" date="2021-05" db="EMBL/GenBank/DDBJ databases">
        <title>Comparative genomics of three Colletotrichum scovillei strains and genetic complementation revealed genes involved fungal growth and virulence on chili pepper.</title>
        <authorList>
            <person name="Hsieh D.-K."/>
            <person name="Chuang S.-C."/>
            <person name="Chen C.-Y."/>
            <person name="Chao Y.-T."/>
            <person name="Lu M.-Y.J."/>
            <person name="Lee M.-H."/>
            <person name="Shih M.-C."/>
        </authorList>
    </citation>
    <scope>NUCLEOTIDE SEQUENCE</scope>
    <source>
        <strain evidence="2">Coll-153</strain>
    </source>
</reference>
<organism evidence="2 3">
    <name type="scientific">Colletotrichum scovillei</name>
    <dbReference type="NCBI Taxonomy" id="1209932"/>
    <lineage>
        <taxon>Eukaryota</taxon>
        <taxon>Fungi</taxon>
        <taxon>Dikarya</taxon>
        <taxon>Ascomycota</taxon>
        <taxon>Pezizomycotina</taxon>
        <taxon>Sordariomycetes</taxon>
        <taxon>Hypocreomycetidae</taxon>
        <taxon>Glomerellales</taxon>
        <taxon>Glomerellaceae</taxon>
        <taxon>Colletotrichum</taxon>
        <taxon>Colletotrichum acutatum species complex</taxon>
    </lineage>
</organism>
<feature type="compositionally biased region" description="Basic and acidic residues" evidence="1">
    <location>
        <begin position="1"/>
        <end position="11"/>
    </location>
</feature>
<dbReference type="EMBL" id="JAESDN010000009">
    <property type="protein sequence ID" value="KAG7045300.1"/>
    <property type="molecule type" value="Genomic_DNA"/>
</dbReference>
<evidence type="ECO:0000313" key="3">
    <source>
        <dbReference type="Proteomes" id="UP000699042"/>
    </source>
</evidence>
<accession>A0A9P7QZZ7</accession>
<evidence type="ECO:0000256" key="1">
    <source>
        <dbReference type="SAM" id="MobiDB-lite"/>
    </source>
</evidence>
<feature type="compositionally biased region" description="Basic and acidic residues" evidence="1">
    <location>
        <begin position="109"/>
        <end position="123"/>
    </location>
</feature>
<gene>
    <name evidence="2" type="ORF">JMJ77_009383</name>
</gene>
<evidence type="ECO:0000313" key="2">
    <source>
        <dbReference type="EMBL" id="KAG7045300.1"/>
    </source>
</evidence>
<comment type="caution">
    <text evidence="2">The sequence shown here is derived from an EMBL/GenBank/DDBJ whole genome shotgun (WGS) entry which is preliminary data.</text>
</comment>
<keyword evidence="3" id="KW-1185">Reference proteome</keyword>
<feature type="compositionally biased region" description="Low complexity" evidence="1">
    <location>
        <begin position="14"/>
        <end position="25"/>
    </location>
</feature>
<sequence length="149" mass="16792">MFPRPDLETRQDNPASSPPDVVAPSNGRTTRPPHTALGILARGIRLTILRLQHIPEPTGGRVALLAELRYRAGVPAIVPGHEVPSPRREEHDFDPEDKDHKRHGFLQPQKREVLLRHQRRPDDEVLPYPRPSGERHDPGFERAEGTEGS</sequence>
<dbReference type="Proteomes" id="UP000699042">
    <property type="component" value="Unassembled WGS sequence"/>
</dbReference>
<feature type="compositionally biased region" description="Basic and acidic residues" evidence="1">
    <location>
        <begin position="132"/>
        <end position="149"/>
    </location>
</feature>